<feature type="domain" description="Helicase ATP-binding" evidence="5">
    <location>
        <begin position="489"/>
        <end position="650"/>
    </location>
</feature>
<comment type="caution">
    <text evidence="7">The sequence shown here is derived from an EMBL/GenBank/DDBJ whole genome shotgun (WGS) entry which is preliminary data.</text>
</comment>
<feature type="domain" description="Helicase C-terminal" evidence="6">
    <location>
        <begin position="782"/>
        <end position="935"/>
    </location>
</feature>
<dbReference type="GO" id="GO:0004386">
    <property type="term" value="F:helicase activity"/>
    <property type="evidence" value="ECO:0007669"/>
    <property type="project" value="UniProtKB-KW"/>
</dbReference>
<protein>
    <submittedName>
        <fullName evidence="7">DEAD/DEAH box helicase</fullName>
        <ecNumber evidence="7">3.6.4.-</ecNumber>
    </submittedName>
</protein>
<organism evidence="7 8">
    <name type="scientific">Haloferula chungangensis</name>
    <dbReference type="NCBI Taxonomy" id="1048331"/>
    <lineage>
        <taxon>Bacteria</taxon>
        <taxon>Pseudomonadati</taxon>
        <taxon>Verrucomicrobiota</taxon>
        <taxon>Verrucomicrobiia</taxon>
        <taxon>Verrucomicrobiales</taxon>
        <taxon>Verrucomicrobiaceae</taxon>
        <taxon>Haloferula</taxon>
    </lineage>
</organism>
<name>A0ABW2L6B5_9BACT</name>
<dbReference type="EC" id="3.6.4.-" evidence="7"/>
<keyword evidence="2" id="KW-0479">Metal-binding</keyword>
<dbReference type="InterPro" id="IPR038718">
    <property type="entry name" value="SNF2-like_sf"/>
</dbReference>
<accession>A0ABW2L6B5</accession>
<evidence type="ECO:0000259" key="5">
    <source>
        <dbReference type="PROSITE" id="PS51192"/>
    </source>
</evidence>
<dbReference type="PANTHER" id="PTHR10799">
    <property type="entry name" value="SNF2/RAD54 HELICASE FAMILY"/>
    <property type="match status" value="1"/>
</dbReference>
<dbReference type="InterPro" id="IPR027417">
    <property type="entry name" value="P-loop_NTPase"/>
</dbReference>
<dbReference type="InterPro" id="IPR014001">
    <property type="entry name" value="Helicase_ATP-bd"/>
</dbReference>
<dbReference type="SUPFAM" id="SSF52540">
    <property type="entry name" value="P-loop containing nucleoside triphosphate hydrolases"/>
    <property type="match status" value="2"/>
</dbReference>
<dbReference type="CDD" id="cd18012">
    <property type="entry name" value="DEXQc_arch_SWI2_SNF2"/>
    <property type="match status" value="1"/>
</dbReference>
<keyword evidence="7" id="KW-0067">ATP-binding</keyword>
<dbReference type="Gene3D" id="3.40.50.10810">
    <property type="entry name" value="Tandem AAA-ATPase domain"/>
    <property type="match status" value="1"/>
</dbReference>
<evidence type="ECO:0000259" key="4">
    <source>
        <dbReference type="PROSITE" id="PS50966"/>
    </source>
</evidence>
<keyword evidence="2" id="KW-0862">Zinc</keyword>
<dbReference type="InterPro" id="IPR000330">
    <property type="entry name" value="SNF2_N"/>
</dbReference>
<reference evidence="8" key="1">
    <citation type="journal article" date="2019" name="Int. J. Syst. Evol. Microbiol.">
        <title>The Global Catalogue of Microorganisms (GCM) 10K type strain sequencing project: providing services to taxonomists for standard genome sequencing and annotation.</title>
        <authorList>
            <consortium name="The Broad Institute Genomics Platform"/>
            <consortium name="The Broad Institute Genome Sequencing Center for Infectious Disease"/>
            <person name="Wu L."/>
            <person name="Ma J."/>
        </authorList>
    </citation>
    <scope>NUCLEOTIDE SEQUENCE [LARGE SCALE GENOMIC DNA]</scope>
    <source>
        <strain evidence="8">CGMCC 4.1467</strain>
    </source>
</reference>
<dbReference type="Gene3D" id="3.40.50.300">
    <property type="entry name" value="P-loop containing nucleotide triphosphate hydrolases"/>
    <property type="match status" value="1"/>
</dbReference>
<evidence type="ECO:0000313" key="7">
    <source>
        <dbReference type="EMBL" id="MFC7337938.1"/>
    </source>
</evidence>
<dbReference type="GO" id="GO:0016787">
    <property type="term" value="F:hydrolase activity"/>
    <property type="evidence" value="ECO:0007669"/>
    <property type="project" value="UniProtKB-KW"/>
</dbReference>
<dbReference type="CDD" id="cd18793">
    <property type="entry name" value="SF2_C_SNF"/>
    <property type="match status" value="1"/>
</dbReference>
<keyword evidence="7" id="KW-0547">Nucleotide-binding</keyword>
<evidence type="ECO:0000259" key="6">
    <source>
        <dbReference type="PROSITE" id="PS51194"/>
    </source>
</evidence>
<gene>
    <name evidence="7" type="ORF">ACFQY0_12170</name>
</gene>
<dbReference type="PROSITE" id="PS50966">
    <property type="entry name" value="ZF_SWIM"/>
    <property type="match status" value="1"/>
</dbReference>
<evidence type="ECO:0000256" key="1">
    <source>
        <dbReference type="ARBA" id="ARBA00022801"/>
    </source>
</evidence>
<dbReference type="SMART" id="SM00490">
    <property type="entry name" value="HELICc"/>
    <property type="match status" value="1"/>
</dbReference>
<evidence type="ECO:0000256" key="2">
    <source>
        <dbReference type="PROSITE-ProRule" id="PRU00325"/>
    </source>
</evidence>
<evidence type="ECO:0000256" key="3">
    <source>
        <dbReference type="SAM" id="MobiDB-lite"/>
    </source>
</evidence>
<dbReference type="Proteomes" id="UP001596472">
    <property type="component" value="Unassembled WGS sequence"/>
</dbReference>
<dbReference type="PROSITE" id="PS51194">
    <property type="entry name" value="HELICASE_CTER"/>
    <property type="match status" value="1"/>
</dbReference>
<dbReference type="PROSITE" id="PS51192">
    <property type="entry name" value="HELICASE_ATP_BIND_1"/>
    <property type="match status" value="1"/>
</dbReference>
<dbReference type="Pfam" id="PF00176">
    <property type="entry name" value="SNF2-rel_dom"/>
    <property type="match status" value="1"/>
</dbReference>
<proteinExistence type="predicted"/>
<dbReference type="Pfam" id="PF00271">
    <property type="entry name" value="Helicase_C"/>
    <property type="match status" value="1"/>
</dbReference>
<feature type="region of interest" description="Disordered" evidence="3">
    <location>
        <begin position="146"/>
        <end position="166"/>
    </location>
</feature>
<dbReference type="InterPro" id="IPR007527">
    <property type="entry name" value="Znf_SWIM"/>
</dbReference>
<dbReference type="InterPro" id="IPR049730">
    <property type="entry name" value="SNF2/RAD54-like_C"/>
</dbReference>
<feature type="compositionally biased region" description="Polar residues" evidence="3">
    <location>
        <begin position="146"/>
        <end position="162"/>
    </location>
</feature>
<dbReference type="RefSeq" id="WP_379712720.1">
    <property type="nucleotide sequence ID" value="NZ_JBHTBS010000006.1"/>
</dbReference>
<dbReference type="SMART" id="SM00487">
    <property type="entry name" value="DEXDc"/>
    <property type="match status" value="1"/>
</dbReference>
<dbReference type="EMBL" id="JBHTBS010000006">
    <property type="protein sequence ID" value="MFC7337938.1"/>
    <property type="molecule type" value="Genomic_DNA"/>
</dbReference>
<sequence length="945" mass="104832">MNHALSEKQECIHRILSINPILNLPTLDAALSPSFNHPPVPDRPDIRPHFESESLFERFEDEVLMVGAKLKGKVKALSSAWEEGDQFSLKAEVAGETCEVFHWQEGSFWAFESQCTCEIRTYCPHAAALLMVATKPAKLRDLLNPSETSVAPASESSTSHSALGTRHSGEARFELQITREPTDSKVVRLLLQALKMPDLGEWVVARPYAIYGKHRTPLGGKPGLREHPLPDGAILLRDTAAEMNAILQLQQAGLASLGSHAQYRFLLALGGKNPSSSIDQPPSAAGLWFPNPAHGELAQYWPWLRSNGAAILENSGWTVTFDADIGHEVIEVNPDAFKYVLEDDGTGWFHLSVGFDVGDEKLDLLPILAKLLDQGASDVTLEFPAQGNFLHHLDDGRALNLPADRIRKILKQFSALLDPRRFKGSKLKLHPLDAATLSHTDPEKFHPPEKLTQLIESLTASISSPIHHLPSGIQAELRDYQKTGYEWLQFLATHDLSGILADDMGLGKTLQTITHILSEKESGRSQGKPTLVVAPTSVVPNWYAEIKRFAPALSVLILDGPQRKKYFRSIPHADVILTSFALLQRDIDKHTPYTYHLAILDEAQYIKNPNAKVAKAACELNARHRLCLSGTPVENHLGELWSLMRFLMPGLLGGQEQFNRQFRKPIENDGDLDKQAALKARVAPLILRRNKTEVAKELPPKTILVHPIELNTGQKDLYETVRATMDKRVRQAIAIKGLEGSRMLFLEALLKLRQICCEPKLLKFENESKIEADAAGSAKLDYLADLLDTLVEEGRRILLFSQFTSMLDLIAAHLQQRKIRYLMLTGASKNRGELVEKFQQGEIPLFLISLKAGGTGLNLTAADTVIHYDPWWNPAAEAQATDRAYRIGQKNPVFVHKLICQGTVEERIHQLQQKKSELADALLSDAAKAAAPDHQTLAALLAPLG</sequence>
<feature type="domain" description="SWIM-type" evidence="4">
    <location>
        <begin position="87"/>
        <end position="134"/>
    </location>
</feature>
<evidence type="ECO:0000313" key="8">
    <source>
        <dbReference type="Proteomes" id="UP001596472"/>
    </source>
</evidence>
<keyword evidence="7" id="KW-0347">Helicase</keyword>
<keyword evidence="2" id="KW-0863">Zinc-finger</keyword>
<keyword evidence="1 7" id="KW-0378">Hydrolase</keyword>
<keyword evidence="8" id="KW-1185">Reference proteome</keyword>
<dbReference type="InterPro" id="IPR001650">
    <property type="entry name" value="Helicase_C-like"/>
</dbReference>